<reference evidence="2 3" key="1">
    <citation type="submission" date="2016-04" db="EMBL/GenBank/DDBJ databases">
        <title>Complete genome sequencing and analysis of CBMB27, Methylobacterium phyllosphaerae isolated from leaf tissues of rice (Oryza sativa L.).</title>
        <authorList>
            <person name="Lee Y."/>
            <person name="Hwangbo K."/>
            <person name="Chung H."/>
            <person name="Yoo J."/>
            <person name="Kim K.Y."/>
            <person name="Sa T.M."/>
            <person name="Um Y."/>
            <person name="Madhaiyan M."/>
        </authorList>
    </citation>
    <scope>NUCLEOTIDE SEQUENCE [LARGE SCALE GENOMIC DNA]</scope>
    <source>
        <strain evidence="2 3">CBMB27</strain>
    </source>
</reference>
<dbReference type="CDD" id="cd06529">
    <property type="entry name" value="S24_LexA-like"/>
    <property type="match status" value="1"/>
</dbReference>
<gene>
    <name evidence="2" type="ORF">MCBMB27_02619</name>
</gene>
<evidence type="ECO:0000259" key="1">
    <source>
        <dbReference type="Pfam" id="PF00717"/>
    </source>
</evidence>
<dbReference type="SUPFAM" id="SSF51306">
    <property type="entry name" value="LexA/Signal peptidase"/>
    <property type="match status" value="1"/>
</dbReference>
<organism evidence="2 3">
    <name type="scientific">Methylobacterium phyllosphaerae</name>
    <dbReference type="NCBI Taxonomy" id="418223"/>
    <lineage>
        <taxon>Bacteria</taxon>
        <taxon>Pseudomonadati</taxon>
        <taxon>Pseudomonadota</taxon>
        <taxon>Alphaproteobacteria</taxon>
        <taxon>Hyphomicrobiales</taxon>
        <taxon>Methylobacteriaceae</taxon>
        <taxon>Methylobacterium</taxon>
    </lineage>
</organism>
<feature type="domain" description="Peptidase S24/S26A/S26B/S26C" evidence="1">
    <location>
        <begin position="4"/>
        <end position="91"/>
    </location>
</feature>
<evidence type="ECO:0000313" key="3">
    <source>
        <dbReference type="Proteomes" id="UP000185487"/>
    </source>
</evidence>
<sequence>MVQVPDASIAYQVVGDSMLPIFEPDTVIICRAHTQDVAQHIGRRVAVGTVEHGRQLKILHQGSRSDLFDLISLNQAYPTMRDVKVEWVARIAAIIPADEWRIIERRIQVEAANGARLKKPSQRRRSV</sequence>
<dbReference type="Proteomes" id="UP000185487">
    <property type="component" value="Chromosome"/>
</dbReference>
<proteinExistence type="predicted"/>
<dbReference type="Pfam" id="PF00717">
    <property type="entry name" value="Peptidase_S24"/>
    <property type="match status" value="1"/>
</dbReference>
<dbReference type="InterPro" id="IPR036286">
    <property type="entry name" value="LexA/Signal_pep-like_sf"/>
</dbReference>
<accession>A0ABM6G2Z1</accession>
<dbReference type="InterPro" id="IPR039418">
    <property type="entry name" value="LexA-like"/>
</dbReference>
<protein>
    <recommendedName>
        <fullName evidence="1">Peptidase S24/S26A/S26B/S26C domain-containing protein</fullName>
    </recommendedName>
</protein>
<dbReference type="InterPro" id="IPR015927">
    <property type="entry name" value="Peptidase_S24_S26A/B/C"/>
</dbReference>
<evidence type="ECO:0000313" key="2">
    <source>
        <dbReference type="EMBL" id="APT31910.1"/>
    </source>
</evidence>
<dbReference type="Gene3D" id="2.10.109.10">
    <property type="entry name" value="Umud Fragment, subunit A"/>
    <property type="match status" value="1"/>
</dbReference>
<dbReference type="EMBL" id="CP015367">
    <property type="protein sequence ID" value="APT31910.1"/>
    <property type="molecule type" value="Genomic_DNA"/>
</dbReference>
<keyword evidence="3" id="KW-1185">Reference proteome</keyword>
<name>A0ABM6G2Z1_9HYPH</name>